<dbReference type="OrthoDB" id="9800643at2"/>
<reference evidence="9 10" key="1">
    <citation type="submission" date="2018-05" db="EMBL/GenBank/DDBJ databases">
        <title>Genetic diversity of glacier-inhabiting Cryobacterium bacteria in China and description of Cryobacterium mengkeensis sp. nov. and Arthrobacter glacialis sp. nov.</title>
        <authorList>
            <person name="Liu Q."/>
            <person name="Xin Y.-H."/>
        </authorList>
    </citation>
    <scope>NUCLEOTIDE SEQUENCE [LARGE SCALE GENOMIC DNA]</scope>
    <source>
        <strain evidence="9 10">LI2</strain>
    </source>
</reference>
<dbReference type="InterPro" id="IPR019874">
    <property type="entry name" value="RF_methyltr_PrmC"/>
</dbReference>
<evidence type="ECO:0000256" key="4">
    <source>
        <dbReference type="ARBA" id="ARBA00048391"/>
    </source>
</evidence>
<dbReference type="GO" id="GO:0102559">
    <property type="term" value="F:peptide chain release factor N(5)-glutamine methyltransferase activity"/>
    <property type="evidence" value="ECO:0007669"/>
    <property type="project" value="UniProtKB-EC"/>
</dbReference>
<evidence type="ECO:0000256" key="1">
    <source>
        <dbReference type="ARBA" id="ARBA00022603"/>
    </source>
</evidence>
<feature type="binding site" evidence="5">
    <location>
        <begin position="289"/>
        <end position="292"/>
    </location>
    <ligand>
        <name>substrate</name>
    </ligand>
</feature>
<dbReference type="InterPro" id="IPR029063">
    <property type="entry name" value="SAM-dependent_MTases_sf"/>
</dbReference>
<evidence type="ECO:0000256" key="3">
    <source>
        <dbReference type="ARBA" id="ARBA00022691"/>
    </source>
</evidence>
<dbReference type="SUPFAM" id="SSF53335">
    <property type="entry name" value="S-adenosyl-L-methionine-dependent methyltransferases"/>
    <property type="match status" value="1"/>
</dbReference>
<dbReference type="HAMAP" id="MF_02126">
    <property type="entry name" value="RF_methyltr_PrmC"/>
    <property type="match status" value="1"/>
</dbReference>
<organism evidence="9 10">
    <name type="scientific">Arthrobacter livingstonensis</name>
    <dbReference type="NCBI Taxonomy" id="670078"/>
    <lineage>
        <taxon>Bacteria</taxon>
        <taxon>Bacillati</taxon>
        <taxon>Actinomycetota</taxon>
        <taxon>Actinomycetes</taxon>
        <taxon>Micrococcales</taxon>
        <taxon>Micrococcaceae</taxon>
        <taxon>Arthrobacter</taxon>
    </lineage>
</organism>
<dbReference type="GO" id="GO:0032259">
    <property type="term" value="P:methylation"/>
    <property type="evidence" value="ECO:0007669"/>
    <property type="project" value="UniProtKB-KW"/>
</dbReference>
<feature type="region of interest" description="Disordered" evidence="6">
    <location>
        <begin position="1"/>
        <end position="31"/>
    </location>
</feature>
<dbReference type="InterPro" id="IPR002052">
    <property type="entry name" value="DNA_methylase_N6_adenine_CS"/>
</dbReference>
<dbReference type="Proteomes" id="UP000247832">
    <property type="component" value="Unassembled WGS sequence"/>
</dbReference>
<dbReference type="Gene3D" id="3.40.50.150">
    <property type="entry name" value="Vaccinia Virus protein VP39"/>
    <property type="match status" value="1"/>
</dbReference>
<dbReference type="GO" id="GO:0003676">
    <property type="term" value="F:nucleic acid binding"/>
    <property type="evidence" value="ECO:0007669"/>
    <property type="project" value="InterPro"/>
</dbReference>
<sequence>MSSRAWTPLVTNPHALPDPAAGASVSGSLGRVGPAVPAEEIAGAISSEPGECGPTRALPDPAAGASVSGSLGRVGPAVSAGEIAGTISSEPSECDPSPPLSLADAVKTATATLAAAGVPSPAVDAQLLAAHLLGVGRGELAAMLFGTTVAPKGYDALLARRAAREPLQHITGTAYFRHLKLAVGKGVFVPRPETETVVQLAIDVLTQLQQERGRDGGPTAVDLGTGSGAMAASLAGEVPGCRVYAVELSDAAYPWAVRNLAGTGVVLVHGDMRDAFAELDGTVDVVVSNPPYIPAGAIPRDPEVQLHDPHMALYGGGEDGLEMPAAAATTAVRLLHPGGFFVMEHAEVQAAQMADLLRGSGEWSDITTHTDLTGRDRATSGRRR</sequence>
<keyword evidence="2 5" id="KW-0808">Transferase</keyword>
<dbReference type="Pfam" id="PF17827">
    <property type="entry name" value="PrmC_N"/>
    <property type="match status" value="1"/>
</dbReference>
<comment type="function">
    <text evidence="5">Methylates the class 1 translation termination release factors RF1/PrfA and RF2/PrfB on the glutamine residue of the universally conserved GGQ motif.</text>
</comment>
<dbReference type="Pfam" id="PF05175">
    <property type="entry name" value="MTS"/>
    <property type="match status" value="1"/>
</dbReference>
<feature type="binding site" evidence="5">
    <location>
        <position position="289"/>
    </location>
    <ligand>
        <name>S-adenosyl-L-methionine</name>
        <dbReference type="ChEBI" id="CHEBI:59789"/>
    </ligand>
</feature>
<feature type="region of interest" description="Disordered" evidence="6">
    <location>
        <begin position="365"/>
        <end position="384"/>
    </location>
</feature>
<evidence type="ECO:0000313" key="9">
    <source>
        <dbReference type="EMBL" id="PYI68684.1"/>
    </source>
</evidence>
<keyword evidence="10" id="KW-1185">Reference proteome</keyword>
<evidence type="ECO:0000256" key="6">
    <source>
        <dbReference type="SAM" id="MobiDB-lite"/>
    </source>
</evidence>
<dbReference type="NCBIfam" id="TIGR00536">
    <property type="entry name" value="hemK_fam"/>
    <property type="match status" value="1"/>
</dbReference>
<dbReference type="CDD" id="cd02440">
    <property type="entry name" value="AdoMet_MTases"/>
    <property type="match status" value="1"/>
</dbReference>
<comment type="caution">
    <text evidence="5">Lacks conserved residue(s) required for the propagation of feature annotation.</text>
</comment>
<dbReference type="NCBIfam" id="TIGR03534">
    <property type="entry name" value="RF_mod_PrmC"/>
    <property type="match status" value="1"/>
</dbReference>
<gene>
    <name evidence="5 9" type="primary">prmC</name>
    <name evidence="9" type="ORF">CVV68_05125</name>
</gene>
<feature type="compositionally biased region" description="Basic and acidic residues" evidence="6">
    <location>
        <begin position="372"/>
        <end position="384"/>
    </location>
</feature>
<evidence type="ECO:0000313" key="10">
    <source>
        <dbReference type="Proteomes" id="UP000247832"/>
    </source>
</evidence>
<feature type="domain" description="Release factor glutamine methyltransferase N-terminal" evidence="8">
    <location>
        <begin position="104"/>
        <end position="172"/>
    </location>
</feature>
<dbReference type="AlphaFoldDB" id="A0A2V5LDN9"/>
<dbReference type="InterPro" id="IPR007848">
    <property type="entry name" value="Small_mtfrase_dom"/>
</dbReference>
<dbReference type="InterPro" id="IPR050320">
    <property type="entry name" value="N5-glutamine_MTase"/>
</dbReference>
<accession>A0A2V5LDN9</accession>
<comment type="caution">
    <text evidence="9">The sequence shown here is derived from an EMBL/GenBank/DDBJ whole genome shotgun (WGS) entry which is preliminary data.</text>
</comment>
<dbReference type="InterPro" id="IPR004556">
    <property type="entry name" value="HemK-like"/>
</dbReference>
<dbReference type="PANTHER" id="PTHR18895">
    <property type="entry name" value="HEMK METHYLTRANSFERASE"/>
    <property type="match status" value="1"/>
</dbReference>
<feature type="region of interest" description="Disordered" evidence="6">
    <location>
        <begin position="45"/>
        <end position="69"/>
    </location>
</feature>
<evidence type="ECO:0000256" key="2">
    <source>
        <dbReference type="ARBA" id="ARBA00022679"/>
    </source>
</evidence>
<comment type="similarity">
    <text evidence="5">Belongs to the protein N5-glutamine methyltransferase family. PrmC subfamily.</text>
</comment>
<evidence type="ECO:0000259" key="7">
    <source>
        <dbReference type="Pfam" id="PF05175"/>
    </source>
</evidence>
<keyword evidence="1 5" id="KW-0489">Methyltransferase</keyword>
<dbReference type="PROSITE" id="PS00092">
    <property type="entry name" value="N6_MTASE"/>
    <property type="match status" value="1"/>
</dbReference>
<proteinExistence type="inferred from homology"/>
<dbReference type="Gene3D" id="1.10.8.10">
    <property type="entry name" value="DNA helicase RuvA subunit, C-terminal domain"/>
    <property type="match status" value="1"/>
</dbReference>
<dbReference type="EMBL" id="QJVD01000004">
    <property type="protein sequence ID" value="PYI68684.1"/>
    <property type="molecule type" value="Genomic_DNA"/>
</dbReference>
<feature type="binding site" evidence="5">
    <location>
        <position position="247"/>
    </location>
    <ligand>
        <name>S-adenosyl-L-methionine</name>
        <dbReference type="ChEBI" id="CHEBI:59789"/>
    </ligand>
</feature>
<dbReference type="EC" id="2.1.1.297" evidence="5"/>
<evidence type="ECO:0000259" key="8">
    <source>
        <dbReference type="Pfam" id="PF17827"/>
    </source>
</evidence>
<feature type="domain" description="Methyltransferase small" evidence="7">
    <location>
        <begin position="218"/>
        <end position="292"/>
    </location>
</feature>
<dbReference type="InterPro" id="IPR040758">
    <property type="entry name" value="PrmC_N"/>
</dbReference>
<name>A0A2V5LDN9_9MICC</name>
<keyword evidence="3 5" id="KW-0949">S-adenosyl-L-methionine</keyword>
<comment type="catalytic activity">
    <reaction evidence="4 5">
        <text>L-glutaminyl-[peptide chain release factor] + S-adenosyl-L-methionine = N(5)-methyl-L-glutaminyl-[peptide chain release factor] + S-adenosyl-L-homocysteine + H(+)</text>
        <dbReference type="Rhea" id="RHEA:42896"/>
        <dbReference type="Rhea" id="RHEA-COMP:10271"/>
        <dbReference type="Rhea" id="RHEA-COMP:10272"/>
        <dbReference type="ChEBI" id="CHEBI:15378"/>
        <dbReference type="ChEBI" id="CHEBI:30011"/>
        <dbReference type="ChEBI" id="CHEBI:57856"/>
        <dbReference type="ChEBI" id="CHEBI:59789"/>
        <dbReference type="ChEBI" id="CHEBI:61891"/>
        <dbReference type="EC" id="2.1.1.297"/>
    </reaction>
</comment>
<dbReference type="PANTHER" id="PTHR18895:SF74">
    <property type="entry name" value="MTRF1L RELEASE FACTOR GLUTAMINE METHYLTRANSFERASE"/>
    <property type="match status" value="1"/>
</dbReference>
<evidence type="ECO:0000256" key="5">
    <source>
        <dbReference type="HAMAP-Rule" id="MF_02126"/>
    </source>
</evidence>
<protein>
    <recommendedName>
        <fullName evidence="5">Release factor glutamine methyltransferase</fullName>
        <shortName evidence="5">RF MTase</shortName>
        <ecNumber evidence="5">2.1.1.297</ecNumber>
    </recommendedName>
    <alternativeName>
        <fullName evidence="5">N5-glutamine methyltransferase PrmC</fullName>
    </alternativeName>
    <alternativeName>
        <fullName evidence="5">Protein-(glutamine-N5) MTase PrmC</fullName>
    </alternativeName>
    <alternativeName>
        <fullName evidence="5">Protein-glutamine N-methyltransferase PrmC</fullName>
    </alternativeName>
</protein>
<feature type="binding site" evidence="5">
    <location>
        <begin position="224"/>
        <end position="228"/>
    </location>
    <ligand>
        <name>S-adenosyl-L-methionine</name>
        <dbReference type="ChEBI" id="CHEBI:59789"/>
    </ligand>
</feature>